<accession>A0A4R9BMR7</accession>
<dbReference type="PANTHER" id="PTHR43179:SF12">
    <property type="entry name" value="GALACTOFURANOSYLTRANSFERASE GLFT2"/>
    <property type="match status" value="1"/>
</dbReference>
<dbReference type="Gene3D" id="3.40.50.2000">
    <property type="entry name" value="Glycogen Phosphorylase B"/>
    <property type="match status" value="1"/>
</dbReference>
<keyword evidence="4 6" id="KW-0808">Transferase</keyword>
<dbReference type="PANTHER" id="PTHR43179">
    <property type="entry name" value="RHAMNOSYLTRANSFERASE WBBL"/>
    <property type="match status" value="1"/>
</dbReference>
<evidence type="ECO:0000259" key="5">
    <source>
        <dbReference type="Pfam" id="PF00535"/>
    </source>
</evidence>
<dbReference type="CDD" id="cd03801">
    <property type="entry name" value="GT4_PimA-like"/>
    <property type="match status" value="1"/>
</dbReference>
<keyword evidence="7" id="KW-1185">Reference proteome</keyword>
<reference evidence="6 7" key="1">
    <citation type="submission" date="2019-03" db="EMBL/GenBank/DDBJ databases">
        <title>Genomics of glacier-inhabiting Cryobacterium strains.</title>
        <authorList>
            <person name="Liu Q."/>
            <person name="Xin Y.-H."/>
        </authorList>
    </citation>
    <scope>NUCLEOTIDE SEQUENCE [LARGE SCALE GENOMIC DNA]</scope>
    <source>
        <strain evidence="6 7">Sr54</strain>
    </source>
</reference>
<name>A0A4R9BMR7_9MICO</name>
<dbReference type="GO" id="GO:0016757">
    <property type="term" value="F:glycosyltransferase activity"/>
    <property type="evidence" value="ECO:0007669"/>
    <property type="project" value="UniProtKB-KW"/>
</dbReference>
<comment type="caution">
    <text evidence="6">The sequence shown here is derived from an EMBL/GenBank/DDBJ whole genome shotgun (WGS) entry which is preliminary data.</text>
</comment>
<organism evidence="6 7">
    <name type="scientific">Cryobacterium serini</name>
    <dbReference type="NCBI Taxonomy" id="1259201"/>
    <lineage>
        <taxon>Bacteria</taxon>
        <taxon>Bacillati</taxon>
        <taxon>Actinomycetota</taxon>
        <taxon>Actinomycetes</taxon>
        <taxon>Micrococcales</taxon>
        <taxon>Microbacteriaceae</taxon>
        <taxon>Cryobacterium</taxon>
    </lineage>
</organism>
<dbReference type="InterPro" id="IPR029044">
    <property type="entry name" value="Nucleotide-diphossugar_trans"/>
</dbReference>
<dbReference type="CDD" id="cd04186">
    <property type="entry name" value="GT_2_like_c"/>
    <property type="match status" value="1"/>
</dbReference>
<dbReference type="Proteomes" id="UP000297626">
    <property type="component" value="Unassembled WGS sequence"/>
</dbReference>
<gene>
    <name evidence="6" type="ORF">E3T51_14245</name>
</gene>
<keyword evidence="3" id="KW-0328">Glycosyltransferase</keyword>
<dbReference type="SUPFAM" id="SSF53756">
    <property type="entry name" value="UDP-Glycosyltransferase/glycogen phosphorylase"/>
    <property type="match status" value="1"/>
</dbReference>
<comment type="pathway">
    <text evidence="1">Cell wall biogenesis; cell wall polysaccharide biosynthesis.</text>
</comment>
<evidence type="ECO:0000313" key="7">
    <source>
        <dbReference type="Proteomes" id="UP000297626"/>
    </source>
</evidence>
<protein>
    <submittedName>
        <fullName evidence="6">Glycosyltransferase</fullName>
    </submittedName>
</protein>
<comment type="similarity">
    <text evidence="2">Belongs to the glycosyltransferase 2 family.</text>
</comment>
<dbReference type="Pfam" id="PF13692">
    <property type="entry name" value="Glyco_trans_1_4"/>
    <property type="match status" value="1"/>
</dbReference>
<dbReference type="SUPFAM" id="SSF53448">
    <property type="entry name" value="Nucleotide-diphospho-sugar transferases"/>
    <property type="match status" value="1"/>
</dbReference>
<dbReference type="AlphaFoldDB" id="A0A4R9BMR7"/>
<sequence>MPKTRLGAVSVVLVNFRGAEDTIKALEHLRMLDWPSDEIELIVVENASGDGSSEAIRKAAPWVTVVESSENLGFAGGCNLGVAASSGEFVAFLNSDAKPDSQWVRAAVSAFAGDPDIGAIASRVLDWDGKNIDFVDAGLTWFGMGYKPLVGMPSKGEGPEAKDVLFGTGSAMFVRREVFDALDGFDERFFMFFEDVDFGWRLNLKGWRFRYVPESIAFHKHHGTVSKFGSFKETYFLERNALFALYKNLDQCNLDKTLPAALALTVRRSVDRGELKSDSYDFRNLGGDTELTEVIAKASLAGVFAIDQFVSELPALIQARDEIQSSRVKSDGAIWPLFREIDAPSFSGPTFIDGYENLVHAFNILDQPRNTRVLILTGDPLGVKMAGPAIRAWNMALALSQDHDVSLVTLSTLEALDAPFTLHKIRPGDNRNFERFEQWADVIVFQGHAMAVFETLQHTDKIVVVDIYDPMHLEQLEQGRELPPATWAKQVADATTVLNQQMSKGDFFLCASDRQRHFYLGQLSALGRINPSTYADDPDLESLIAVAPFGLSSTPPRHEVQVLKGIRPGINADDKVLLWAGGLYNWFDPETLIRAVADLSKRRPTVRLFFQGTKHPHPGVPEMEIVSQSRELARSLGVLDSAVFFNESWVDYSQRQNFLLEADAGVSTHFAHVETTFSFRTRILDYLWAELPMVVTDGDSFAEIIGAENLGIVVQAGDEHALSDALERILFDTDFIQAAVDNIRRVREEFEWENTLAPLVEFVRNPRHAADRGIAIRDEQNRGVGALRAPQRRKPYGVRHDLDLVVHHLKNGGPRLVAIKVLNRIKRRR</sequence>
<dbReference type="Gene3D" id="3.90.550.10">
    <property type="entry name" value="Spore Coat Polysaccharide Biosynthesis Protein SpsA, Chain A"/>
    <property type="match status" value="1"/>
</dbReference>
<evidence type="ECO:0000256" key="1">
    <source>
        <dbReference type="ARBA" id="ARBA00004776"/>
    </source>
</evidence>
<evidence type="ECO:0000256" key="4">
    <source>
        <dbReference type="ARBA" id="ARBA00022679"/>
    </source>
</evidence>
<evidence type="ECO:0000256" key="2">
    <source>
        <dbReference type="ARBA" id="ARBA00006739"/>
    </source>
</evidence>
<proteinExistence type="inferred from homology"/>
<dbReference type="Pfam" id="PF00535">
    <property type="entry name" value="Glycos_transf_2"/>
    <property type="match status" value="1"/>
</dbReference>
<evidence type="ECO:0000256" key="3">
    <source>
        <dbReference type="ARBA" id="ARBA00022676"/>
    </source>
</evidence>
<dbReference type="EMBL" id="SOHN01000016">
    <property type="protein sequence ID" value="TFD86273.1"/>
    <property type="molecule type" value="Genomic_DNA"/>
</dbReference>
<feature type="domain" description="Glycosyltransferase 2-like" evidence="5">
    <location>
        <begin position="10"/>
        <end position="180"/>
    </location>
</feature>
<dbReference type="InterPro" id="IPR001173">
    <property type="entry name" value="Glyco_trans_2-like"/>
</dbReference>
<dbReference type="RefSeq" id="WP_134530385.1">
    <property type="nucleotide sequence ID" value="NZ_SOHN01000016.1"/>
</dbReference>
<evidence type="ECO:0000313" key="6">
    <source>
        <dbReference type="EMBL" id="TFD86273.1"/>
    </source>
</evidence>